<evidence type="ECO:0000313" key="1">
    <source>
        <dbReference type="EMBL" id="RIA98147.1"/>
    </source>
</evidence>
<organism evidence="1 2">
    <name type="scientific">Glomus cerebriforme</name>
    <dbReference type="NCBI Taxonomy" id="658196"/>
    <lineage>
        <taxon>Eukaryota</taxon>
        <taxon>Fungi</taxon>
        <taxon>Fungi incertae sedis</taxon>
        <taxon>Mucoromycota</taxon>
        <taxon>Glomeromycotina</taxon>
        <taxon>Glomeromycetes</taxon>
        <taxon>Glomerales</taxon>
        <taxon>Glomeraceae</taxon>
        <taxon>Glomus</taxon>
    </lineage>
</organism>
<proteinExistence type="predicted"/>
<comment type="caution">
    <text evidence="1">The sequence shown here is derived from an EMBL/GenBank/DDBJ whole genome shotgun (WGS) entry which is preliminary data.</text>
</comment>
<keyword evidence="2" id="KW-1185">Reference proteome</keyword>
<reference evidence="1 2" key="1">
    <citation type="submission" date="2018-06" db="EMBL/GenBank/DDBJ databases">
        <title>Comparative genomics reveals the genomic features of Rhizophagus irregularis, R. cerebriforme, R. diaphanum and Gigaspora rosea, and their symbiotic lifestyle signature.</title>
        <authorList>
            <person name="Morin E."/>
            <person name="San Clemente H."/>
            <person name="Chen E.C.H."/>
            <person name="De La Providencia I."/>
            <person name="Hainaut M."/>
            <person name="Kuo A."/>
            <person name="Kohler A."/>
            <person name="Murat C."/>
            <person name="Tang N."/>
            <person name="Roy S."/>
            <person name="Loubradou J."/>
            <person name="Henrissat B."/>
            <person name="Grigoriev I.V."/>
            <person name="Corradi N."/>
            <person name="Roux C."/>
            <person name="Martin F.M."/>
        </authorList>
    </citation>
    <scope>NUCLEOTIDE SEQUENCE [LARGE SCALE GENOMIC DNA]</scope>
    <source>
        <strain evidence="1 2">DAOM 227022</strain>
    </source>
</reference>
<protein>
    <submittedName>
        <fullName evidence="1">Uncharacterized protein</fullName>
    </submittedName>
</protein>
<dbReference type="EMBL" id="QKYT01000020">
    <property type="protein sequence ID" value="RIA98147.1"/>
    <property type="molecule type" value="Genomic_DNA"/>
</dbReference>
<sequence>MPYELVYGDKPHDSCRNNHIVTKSITTEKSLQNQYEVIHLENKEMKHLANIGDLVRISVPKIDCFGIDKPTLLCKVLKKINDQYRLSSQFGIINIFYSYEEIDPLGVKYFSEFETIPTNTITVREAVHLQNVGLITGIICNCKENCNSKKCNCRKMRNNYRRRCHDSHHCQNKYKDN</sequence>
<dbReference type="OrthoDB" id="2318150at2759"/>
<dbReference type="STRING" id="658196.A0A397TNT9"/>
<accession>A0A397TNT9</accession>
<gene>
    <name evidence="1" type="ORF">C1645_813198</name>
</gene>
<dbReference type="Proteomes" id="UP000265703">
    <property type="component" value="Unassembled WGS sequence"/>
</dbReference>
<evidence type="ECO:0000313" key="2">
    <source>
        <dbReference type="Proteomes" id="UP000265703"/>
    </source>
</evidence>
<name>A0A397TNT9_9GLOM</name>
<dbReference type="AlphaFoldDB" id="A0A397TNT9"/>